<name>A0A7X6RG42_9NOCA</name>
<dbReference type="Proteomes" id="UP000523447">
    <property type="component" value="Unassembled WGS sequence"/>
</dbReference>
<keyword evidence="1" id="KW-0472">Membrane</keyword>
<keyword evidence="1" id="KW-0812">Transmembrane</keyword>
<proteinExistence type="predicted"/>
<evidence type="ECO:0000256" key="1">
    <source>
        <dbReference type="SAM" id="Phobius"/>
    </source>
</evidence>
<sequence length="94" mass="10292">MKSERSGMQQGRGAWHGPISFRSAAIFLTLNVMPFFFYPYLILVLVVVYAIEVIAAAVLCACGGRARQWGTGIAAALLGAAVCFFVMPLWMQYV</sequence>
<dbReference type="RefSeq" id="WP_157171319.1">
    <property type="nucleotide sequence ID" value="NZ_CAWPHS010000001.1"/>
</dbReference>
<evidence type="ECO:0000313" key="3">
    <source>
        <dbReference type="Proteomes" id="UP000523447"/>
    </source>
</evidence>
<feature type="transmembrane region" description="Helical" evidence="1">
    <location>
        <begin position="37"/>
        <end position="62"/>
    </location>
</feature>
<reference evidence="2 3" key="1">
    <citation type="submission" date="2020-04" db="EMBL/GenBank/DDBJ databases">
        <title>MicrobeNet Type strains.</title>
        <authorList>
            <person name="Nicholson A.C."/>
        </authorList>
    </citation>
    <scope>NUCLEOTIDE SEQUENCE [LARGE SCALE GENOMIC DNA]</scope>
    <source>
        <strain evidence="2 3">DSM 44445</strain>
    </source>
</reference>
<comment type="caution">
    <text evidence="2">The sequence shown here is derived from an EMBL/GenBank/DDBJ whole genome shotgun (WGS) entry which is preliminary data.</text>
</comment>
<gene>
    <name evidence="2" type="ORF">HGA07_02530</name>
</gene>
<dbReference type="EMBL" id="JAAXPE010000001">
    <property type="protein sequence ID" value="NKY84500.1"/>
    <property type="molecule type" value="Genomic_DNA"/>
</dbReference>
<dbReference type="AlphaFoldDB" id="A0A7X6RG42"/>
<evidence type="ECO:0000313" key="2">
    <source>
        <dbReference type="EMBL" id="NKY84500.1"/>
    </source>
</evidence>
<protein>
    <submittedName>
        <fullName evidence="2">Uncharacterized protein</fullName>
    </submittedName>
</protein>
<keyword evidence="1" id="KW-1133">Transmembrane helix</keyword>
<feature type="transmembrane region" description="Helical" evidence="1">
    <location>
        <begin position="69"/>
        <end position="91"/>
    </location>
</feature>
<organism evidence="2 3">
    <name type="scientific">Nocardia veterana</name>
    <dbReference type="NCBI Taxonomy" id="132249"/>
    <lineage>
        <taxon>Bacteria</taxon>
        <taxon>Bacillati</taxon>
        <taxon>Actinomycetota</taxon>
        <taxon>Actinomycetes</taxon>
        <taxon>Mycobacteriales</taxon>
        <taxon>Nocardiaceae</taxon>
        <taxon>Nocardia</taxon>
    </lineage>
</organism>
<keyword evidence="3" id="KW-1185">Reference proteome</keyword>
<accession>A0A7X6RG42</accession>